<proteinExistence type="predicted"/>
<protein>
    <submittedName>
        <fullName evidence="1">Uncharacterized protein</fullName>
    </submittedName>
</protein>
<dbReference type="Proteomes" id="UP000677054">
    <property type="component" value="Unassembled WGS sequence"/>
</dbReference>
<keyword evidence="2" id="KW-1185">Reference proteome</keyword>
<dbReference type="AlphaFoldDB" id="A0A7R9A6W9"/>
<evidence type="ECO:0000313" key="2">
    <source>
        <dbReference type="Proteomes" id="UP000677054"/>
    </source>
</evidence>
<reference evidence="1" key="1">
    <citation type="submission" date="2020-11" db="EMBL/GenBank/DDBJ databases">
        <authorList>
            <person name="Tran Van P."/>
        </authorList>
    </citation>
    <scope>NUCLEOTIDE SEQUENCE</scope>
</reference>
<evidence type="ECO:0000313" key="1">
    <source>
        <dbReference type="EMBL" id="CAD7249147.1"/>
    </source>
</evidence>
<gene>
    <name evidence="1" type="ORF">DSTB1V02_LOCUS8948</name>
</gene>
<dbReference type="OrthoDB" id="6754907at2759"/>
<accession>A0A7R9A6W9</accession>
<dbReference type="EMBL" id="LR901675">
    <property type="protein sequence ID" value="CAD7249147.1"/>
    <property type="molecule type" value="Genomic_DNA"/>
</dbReference>
<sequence>MRRTEGYRTTREPATYRLCDPYDTYVGAPLEYLEGQQDKCDLFRSAAEAGRYDILKLYSAKGNLVNVSPRLEPNTPDQRYKLDVVAAYCNAEHYFLRTRVLSSIRVGIPVTTHSTSDGDASMQLDMIMLSFLLFLFPAHCDQSLACT</sequence>
<name>A0A7R9A6W9_9CRUS</name>
<organism evidence="1">
    <name type="scientific">Darwinula stevensoni</name>
    <dbReference type="NCBI Taxonomy" id="69355"/>
    <lineage>
        <taxon>Eukaryota</taxon>
        <taxon>Metazoa</taxon>
        <taxon>Ecdysozoa</taxon>
        <taxon>Arthropoda</taxon>
        <taxon>Crustacea</taxon>
        <taxon>Oligostraca</taxon>
        <taxon>Ostracoda</taxon>
        <taxon>Podocopa</taxon>
        <taxon>Podocopida</taxon>
        <taxon>Darwinulocopina</taxon>
        <taxon>Darwinuloidea</taxon>
        <taxon>Darwinulidae</taxon>
        <taxon>Darwinula</taxon>
    </lineage>
</organism>
<dbReference type="EMBL" id="CAJPEV010002158">
    <property type="protein sequence ID" value="CAG0895901.1"/>
    <property type="molecule type" value="Genomic_DNA"/>
</dbReference>